<dbReference type="InterPro" id="IPR027417">
    <property type="entry name" value="P-loop_NTPase"/>
</dbReference>
<proteinExistence type="predicted"/>
<protein>
    <recommendedName>
        <fullName evidence="6">NACHT domain-containing protein</fullName>
    </recommendedName>
</protein>
<dbReference type="InterPro" id="IPR056693">
    <property type="entry name" value="DUF7791"/>
</dbReference>
<evidence type="ECO:0000259" key="2">
    <source>
        <dbReference type="Pfam" id="PF24883"/>
    </source>
</evidence>
<dbReference type="EMBL" id="JAPCWZ010000009">
    <property type="protein sequence ID" value="KAK8851094.1"/>
    <property type="molecule type" value="Genomic_DNA"/>
</dbReference>
<sequence length="943" mass="107893">MAEAFVLLGLVCNIFQLIEQGYKILDESNEIYKSAQGSTKLAQDVRLLVEDIQLTAREVKFDSSNPLSRDEQVVKAYSEECEEISRRLLEIVTSLQPSSGSRPGRMESIRLAAKKILKQGKIRNLTAKLRDLDERLRVRLSRILDVKHHSSINGALDNLQRQSIALGAVLSRRILSLQASVLTELEDTSSNVLKLKNSLETLAEESKNSVEQLRFLKSLRFPELQNRYSAIMDAHTNTLDWAFDESKSKLVAWLREGSGIFWATGLAGSGKSTFMKLIATHDTTRDLLQTWASGSRLITGDYFFWNLGSAMQKSQQGLLQSLLFQILRQDLELIPILCPGRDTILPWTKTELCKVFEQLSCTDLGDRKFCFFIDGLDEYEGEEEEVIQVISQLATSPHIKICTSSRPWNAFRYAFGETEYTLSMQDLTAKDIAAYVDAELISHPAFKKCVEEDERFADTSRQITSNAKGVWLWVYLIVMGLKRDLKSPETFELWQKRIDSLPPTLEDVFRRMLARLDPIHKVQTAQIFLLMLAGEELEIPKFSLDIYIFLEKGVTSLEDLRRIPFRDFASPGDLDTYRDEQRKTDDIARSRLNDRCRDLLHVIQGDSEFGPYRNRLEFLHRTARDFLRDTYYNTLQDNAENFCMAASLARIFMAMIKAHPLRHRYLSHSDDPLIGSLPHHVDSDMCGILRDFWGIVSKRERCIEVEDIDEFDRLASRRVTKQWVTLFHTGLFDETWHHDEARMLAWCLCMRLNKYVGAKWNKKRYALLLRLQWSPLRAALPSVCRDCEFDLFTTRCFSAKMLAMLFTKKGGLAANEPHFHFDPVLPPVSAGCLFLHKVSTRQYVESVGDDPTTKRLLEAEGELFAAAKLLFENGLEIPEEAWLAEAGHLSDKAAYNITRGNFRDRLAPVFGEARASLLEEIYNNTCSLSDKTSIGSIADDRNT</sequence>
<evidence type="ECO:0000259" key="3">
    <source>
        <dbReference type="Pfam" id="PF25053"/>
    </source>
</evidence>
<dbReference type="PANTHER" id="PTHR10039">
    <property type="entry name" value="AMELOGENIN"/>
    <property type="match status" value="1"/>
</dbReference>
<dbReference type="InterPro" id="IPR056884">
    <property type="entry name" value="NPHP3-like_N"/>
</dbReference>
<accession>A0ABR2HQY1</accession>
<feature type="domain" description="DUF7791" evidence="3">
    <location>
        <begin position="516"/>
        <end position="661"/>
    </location>
</feature>
<dbReference type="Gene3D" id="3.40.50.300">
    <property type="entry name" value="P-loop containing nucleotide triphosphate hydrolases"/>
    <property type="match status" value="1"/>
</dbReference>
<evidence type="ECO:0008006" key="6">
    <source>
        <dbReference type="Google" id="ProtNLM"/>
    </source>
</evidence>
<comment type="caution">
    <text evidence="4">The sequence shown here is derived from an EMBL/GenBank/DDBJ whole genome shotgun (WGS) entry which is preliminary data.</text>
</comment>
<dbReference type="PANTHER" id="PTHR10039:SF5">
    <property type="entry name" value="NACHT DOMAIN-CONTAINING PROTEIN"/>
    <property type="match status" value="1"/>
</dbReference>
<evidence type="ECO:0000256" key="1">
    <source>
        <dbReference type="ARBA" id="ARBA00022737"/>
    </source>
</evidence>
<dbReference type="Pfam" id="PF25053">
    <property type="entry name" value="DUF7791"/>
    <property type="match status" value="1"/>
</dbReference>
<dbReference type="Proteomes" id="UP001390339">
    <property type="component" value="Unassembled WGS sequence"/>
</dbReference>
<reference evidence="4 5" key="1">
    <citation type="journal article" date="2024" name="IMA Fungus">
        <title>Apiospora arundinis, a panoply of carbohydrate-active enzymes and secondary metabolites.</title>
        <authorList>
            <person name="Sorensen T."/>
            <person name="Petersen C."/>
            <person name="Muurmann A.T."/>
            <person name="Christiansen J.V."/>
            <person name="Brundto M.L."/>
            <person name="Overgaard C.K."/>
            <person name="Boysen A.T."/>
            <person name="Wollenberg R.D."/>
            <person name="Larsen T.O."/>
            <person name="Sorensen J.L."/>
            <person name="Nielsen K.L."/>
            <person name="Sondergaard T.E."/>
        </authorList>
    </citation>
    <scope>NUCLEOTIDE SEQUENCE [LARGE SCALE GENOMIC DNA]</scope>
    <source>
        <strain evidence="4 5">AAU 773</strain>
    </source>
</reference>
<evidence type="ECO:0000313" key="4">
    <source>
        <dbReference type="EMBL" id="KAK8851094.1"/>
    </source>
</evidence>
<dbReference type="Pfam" id="PF24883">
    <property type="entry name" value="NPHP3_N"/>
    <property type="match status" value="1"/>
</dbReference>
<keyword evidence="1" id="KW-0677">Repeat</keyword>
<evidence type="ECO:0000313" key="5">
    <source>
        <dbReference type="Proteomes" id="UP001390339"/>
    </source>
</evidence>
<organism evidence="4 5">
    <name type="scientific">Apiospora arundinis</name>
    <dbReference type="NCBI Taxonomy" id="335852"/>
    <lineage>
        <taxon>Eukaryota</taxon>
        <taxon>Fungi</taxon>
        <taxon>Dikarya</taxon>
        <taxon>Ascomycota</taxon>
        <taxon>Pezizomycotina</taxon>
        <taxon>Sordariomycetes</taxon>
        <taxon>Xylariomycetidae</taxon>
        <taxon>Amphisphaeriales</taxon>
        <taxon>Apiosporaceae</taxon>
        <taxon>Apiospora</taxon>
    </lineage>
</organism>
<name>A0ABR2HQY1_9PEZI</name>
<keyword evidence="5" id="KW-1185">Reference proteome</keyword>
<gene>
    <name evidence="4" type="ORF">PGQ11_013573</name>
</gene>
<dbReference type="SUPFAM" id="SSF52540">
    <property type="entry name" value="P-loop containing nucleoside triphosphate hydrolases"/>
    <property type="match status" value="1"/>
</dbReference>
<feature type="domain" description="Nephrocystin 3-like N-terminal" evidence="2">
    <location>
        <begin position="238"/>
        <end position="406"/>
    </location>
</feature>